<accession>A0ABW2TLC1</accession>
<feature type="compositionally biased region" description="Low complexity" evidence="1">
    <location>
        <begin position="143"/>
        <end position="154"/>
    </location>
</feature>
<reference evidence="5" key="1">
    <citation type="journal article" date="2019" name="Int. J. Syst. Evol. Microbiol.">
        <title>The Global Catalogue of Microorganisms (GCM) 10K type strain sequencing project: providing services to taxonomists for standard genome sequencing and annotation.</title>
        <authorList>
            <consortium name="The Broad Institute Genomics Platform"/>
            <consortium name="The Broad Institute Genome Sequencing Center for Infectious Disease"/>
            <person name="Wu L."/>
            <person name="Ma J."/>
        </authorList>
    </citation>
    <scope>NUCLEOTIDE SEQUENCE [LARGE SCALE GENOMIC DNA]</scope>
    <source>
        <strain evidence="5">JCM 17695</strain>
    </source>
</reference>
<evidence type="ECO:0000313" key="4">
    <source>
        <dbReference type="EMBL" id="MFC7614557.1"/>
    </source>
</evidence>
<keyword evidence="2" id="KW-0732">Signal</keyword>
<dbReference type="InterPro" id="IPR037045">
    <property type="entry name" value="S8pro/Inhibitor_I9_sf"/>
</dbReference>
<keyword evidence="5" id="KW-1185">Reference proteome</keyword>
<feature type="compositionally biased region" description="Polar residues" evidence="1">
    <location>
        <begin position="133"/>
        <end position="142"/>
    </location>
</feature>
<evidence type="ECO:0000256" key="1">
    <source>
        <dbReference type="SAM" id="MobiDB-lite"/>
    </source>
</evidence>
<dbReference type="InterPro" id="IPR010259">
    <property type="entry name" value="S8pro/Inhibitor_I9"/>
</dbReference>
<dbReference type="Pfam" id="PF05922">
    <property type="entry name" value="Inhibitor_I9"/>
    <property type="match status" value="1"/>
</dbReference>
<feature type="chain" id="PRO_5045889787" evidence="2">
    <location>
        <begin position="25"/>
        <end position="154"/>
    </location>
</feature>
<feature type="region of interest" description="Disordered" evidence="1">
    <location>
        <begin position="120"/>
        <end position="154"/>
    </location>
</feature>
<evidence type="ECO:0000259" key="3">
    <source>
        <dbReference type="Pfam" id="PF05922"/>
    </source>
</evidence>
<dbReference type="SUPFAM" id="SSF54897">
    <property type="entry name" value="Protease propeptides/inhibitors"/>
    <property type="match status" value="1"/>
</dbReference>
<dbReference type="Gene3D" id="3.30.70.80">
    <property type="entry name" value="Peptidase S8 propeptide/proteinase inhibitor I9"/>
    <property type="match status" value="1"/>
</dbReference>
<evidence type="ECO:0000256" key="2">
    <source>
        <dbReference type="SAM" id="SignalP"/>
    </source>
</evidence>
<gene>
    <name evidence="4" type="ORF">ACFQV2_14515</name>
</gene>
<feature type="domain" description="Inhibitor I9" evidence="3">
    <location>
        <begin position="48"/>
        <end position="117"/>
    </location>
</feature>
<keyword evidence="4" id="KW-0646">Protease inhibitor</keyword>
<evidence type="ECO:0000313" key="5">
    <source>
        <dbReference type="Proteomes" id="UP001596512"/>
    </source>
</evidence>
<dbReference type="Proteomes" id="UP001596512">
    <property type="component" value="Unassembled WGS sequence"/>
</dbReference>
<proteinExistence type="predicted"/>
<protein>
    <submittedName>
        <fullName evidence="4">Protease inhibitor I9 family protein</fullName>
    </submittedName>
</protein>
<name>A0ABW2TLC1_9PSEU</name>
<dbReference type="GO" id="GO:0030414">
    <property type="term" value="F:peptidase inhibitor activity"/>
    <property type="evidence" value="ECO:0007669"/>
    <property type="project" value="UniProtKB-KW"/>
</dbReference>
<dbReference type="PROSITE" id="PS51318">
    <property type="entry name" value="TAT"/>
    <property type="match status" value="1"/>
</dbReference>
<sequence length="154" mass="15781">MRSRKRVLAGAVCGLVLATGGALALTPVAGAAEGAIVQAKRHYAPGMYIVVLEEGGAATASASAIEATSADLARRYGGELSSVYTATLHGFAVRDLSEKQAKRLAADPAVRTVYEDGTSAARTCRPTRPGAWTASTSGTGRWTASTSTTPRARA</sequence>
<dbReference type="EMBL" id="JBHTEY010000004">
    <property type="protein sequence ID" value="MFC7614557.1"/>
    <property type="molecule type" value="Genomic_DNA"/>
</dbReference>
<feature type="signal peptide" evidence="2">
    <location>
        <begin position="1"/>
        <end position="24"/>
    </location>
</feature>
<dbReference type="InterPro" id="IPR006311">
    <property type="entry name" value="TAT_signal"/>
</dbReference>
<organism evidence="4 5">
    <name type="scientific">Actinokineospora soli</name>
    <dbReference type="NCBI Taxonomy" id="1048753"/>
    <lineage>
        <taxon>Bacteria</taxon>
        <taxon>Bacillati</taxon>
        <taxon>Actinomycetota</taxon>
        <taxon>Actinomycetes</taxon>
        <taxon>Pseudonocardiales</taxon>
        <taxon>Pseudonocardiaceae</taxon>
        <taxon>Actinokineospora</taxon>
    </lineage>
</organism>
<comment type="caution">
    <text evidence="4">The sequence shown here is derived from an EMBL/GenBank/DDBJ whole genome shotgun (WGS) entry which is preliminary data.</text>
</comment>